<dbReference type="AlphaFoldDB" id="A0A0N4Z2U0"/>
<evidence type="ECO:0000313" key="1">
    <source>
        <dbReference type="Proteomes" id="UP000038045"/>
    </source>
</evidence>
<evidence type="ECO:0000313" key="2">
    <source>
        <dbReference type="WBParaSite" id="PTRK_0000119700.1"/>
    </source>
</evidence>
<protein>
    <submittedName>
        <fullName evidence="2">Uncharacterized protein</fullName>
    </submittedName>
</protein>
<accession>A0A0N4Z2U0</accession>
<proteinExistence type="predicted"/>
<dbReference type="Proteomes" id="UP000038045">
    <property type="component" value="Unplaced"/>
</dbReference>
<dbReference type="WBParaSite" id="PTRK_0000119700.1">
    <property type="protein sequence ID" value="PTRK_0000119700.1"/>
    <property type="gene ID" value="PTRK_0000119700"/>
</dbReference>
<keyword evidence="1" id="KW-1185">Reference proteome</keyword>
<sequence length="207" mass="24371">MFVIPQQLNTLQKRPRIRIDNEQTNNIVIVDSTDSQVVAPQKRANVTDTLFRSDIVFSYDNLPSNISQRRIENSQKLTNRNLNTMICNDLIINRKIENTIVRNELIFDIIKDKIQKNINYEEVGVRIFNIIGLEPTINDYDKVCKTFDKKIFKISKNVTINEIILNQNKKINYILDFFIFDNNDNQEQQQVDQQNIDNNYIFNANIV</sequence>
<reference evidence="2" key="1">
    <citation type="submission" date="2017-02" db="UniProtKB">
        <authorList>
            <consortium name="WormBaseParasite"/>
        </authorList>
    </citation>
    <scope>IDENTIFICATION</scope>
</reference>
<name>A0A0N4Z2U0_PARTI</name>
<organism evidence="1 2">
    <name type="scientific">Parastrongyloides trichosuri</name>
    <name type="common">Possum-specific nematode worm</name>
    <dbReference type="NCBI Taxonomy" id="131310"/>
    <lineage>
        <taxon>Eukaryota</taxon>
        <taxon>Metazoa</taxon>
        <taxon>Ecdysozoa</taxon>
        <taxon>Nematoda</taxon>
        <taxon>Chromadorea</taxon>
        <taxon>Rhabditida</taxon>
        <taxon>Tylenchina</taxon>
        <taxon>Panagrolaimomorpha</taxon>
        <taxon>Strongyloidoidea</taxon>
        <taxon>Strongyloididae</taxon>
        <taxon>Parastrongyloides</taxon>
    </lineage>
</organism>